<dbReference type="EMBL" id="CACVBS010000001">
    <property type="protein sequence ID" value="CAA7257321.1"/>
    <property type="molecule type" value="Genomic_DNA"/>
</dbReference>
<evidence type="ECO:0000313" key="2">
    <source>
        <dbReference type="Proteomes" id="UP000467700"/>
    </source>
</evidence>
<dbReference type="SUPFAM" id="SSF48452">
    <property type="entry name" value="TPR-like"/>
    <property type="match status" value="1"/>
</dbReference>
<proteinExistence type="predicted"/>
<protein>
    <submittedName>
        <fullName evidence="1">Uncharacterized protein</fullName>
    </submittedName>
</protein>
<dbReference type="AlphaFoldDB" id="A0A8S0W0L7"/>
<comment type="caution">
    <text evidence="1">The sequence shown here is derived from an EMBL/GenBank/DDBJ whole genome shotgun (WGS) entry which is preliminary data.</text>
</comment>
<dbReference type="OrthoDB" id="2017974at2759"/>
<sequence length="160" mass="17897">MFNSFQTWLQAVQVRRQNPKACTSELFILLHGMLFTTIQLDGFKHALAHFIEHLKIKGAEERVWIVITTINISTMLKYRQLGRILRKAAAIVHVIAKKAVAGVLGLMPVSVDENGDSIMKSLVLLSMYSESLNTDILSAFKLTLAVQCDYNRSGCGSRCK</sequence>
<reference evidence="1 2" key="1">
    <citation type="submission" date="2020-01" db="EMBL/GenBank/DDBJ databases">
        <authorList>
            <person name="Gupta K D."/>
        </authorList>
    </citation>
    <scope>NUCLEOTIDE SEQUENCE [LARGE SCALE GENOMIC DNA]</scope>
</reference>
<evidence type="ECO:0000313" key="1">
    <source>
        <dbReference type="EMBL" id="CAA7257321.1"/>
    </source>
</evidence>
<accession>A0A8S0W0L7</accession>
<name>A0A8S0W0L7_CYCAE</name>
<keyword evidence="2" id="KW-1185">Reference proteome</keyword>
<gene>
    <name evidence="1" type="ORF">AAE3_LOCUS503</name>
</gene>
<dbReference type="InterPro" id="IPR011990">
    <property type="entry name" value="TPR-like_helical_dom_sf"/>
</dbReference>
<organism evidence="1 2">
    <name type="scientific">Cyclocybe aegerita</name>
    <name type="common">Black poplar mushroom</name>
    <name type="synonym">Agrocybe aegerita</name>
    <dbReference type="NCBI Taxonomy" id="1973307"/>
    <lineage>
        <taxon>Eukaryota</taxon>
        <taxon>Fungi</taxon>
        <taxon>Dikarya</taxon>
        <taxon>Basidiomycota</taxon>
        <taxon>Agaricomycotina</taxon>
        <taxon>Agaricomycetes</taxon>
        <taxon>Agaricomycetidae</taxon>
        <taxon>Agaricales</taxon>
        <taxon>Agaricineae</taxon>
        <taxon>Bolbitiaceae</taxon>
        <taxon>Cyclocybe</taxon>
    </lineage>
</organism>
<dbReference type="Proteomes" id="UP000467700">
    <property type="component" value="Unassembled WGS sequence"/>
</dbReference>